<protein>
    <submittedName>
        <fullName evidence="1">Uncharacterized protein</fullName>
    </submittedName>
</protein>
<reference evidence="1 2" key="1">
    <citation type="journal article" date="2019" name="Sci. Rep.">
        <title>Orb-weaving spider Araneus ventricosus genome elucidates the spidroin gene catalogue.</title>
        <authorList>
            <person name="Kono N."/>
            <person name="Nakamura H."/>
            <person name="Ohtoshi R."/>
            <person name="Moran D.A.P."/>
            <person name="Shinohara A."/>
            <person name="Yoshida Y."/>
            <person name="Fujiwara M."/>
            <person name="Mori M."/>
            <person name="Tomita M."/>
            <person name="Arakawa K."/>
        </authorList>
    </citation>
    <scope>NUCLEOTIDE SEQUENCE [LARGE SCALE GENOMIC DNA]</scope>
</reference>
<dbReference type="AlphaFoldDB" id="A0A4Y2U7C3"/>
<evidence type="ECO:0000313" key="1">
    <source>
        <dbReference type="EMBL" id="GBO08393.1"/>
    </source>
</evidence>
<dbReference type="EMBL" id="BGPR01034147">
    <property type="protein sequence ID" value="GBO08393.1"/>
    <property type="molecule type" value="Genomic_DNA"/>
</dbReference>
<keyword evidence="2" id="KW-1185">Reference proteome</keyword>
<accession>A0A4Y2U7C3</accession>
<dbReference type="Proteomes" id="UP000499080">
    <property type="component" value="Unassembled WGS sequence"/>
</dbReference>
<organism evidence="1 2">
    <name type="scientific">Araneus ventricosus</name>
    <name type="common">Orbweaver spider</name>
    <name type="synonym">Epeira ventricosa</name>
    <dbReference type="NCBI Taxonomy" id="182803"/>
    <lineage>
        <taxon>Eukaryota</taxon>
        <taxon>Metazoa</taxon>
        <taxon>Ecdysozoa</taxon>
        <taxon>Arthropoda</taxon>
        <taxon>Chelicerata</taxon>
        <taxon>Arachnida</taxon>
        <taxon>Araneae</taxon>
        <taxon>Araneomorphae</taxon>
        <taxon>Entelegynae</taxon>
        <taxon>Araneoidea</taxon>
        <taxon>Araneidae</taxon>
        <taxon>Araneus</taxon>
    </lineage>
</organism>
<sequence>MDLTKPTLPDLASSTRNGDTVWKFSFSAEILFKMKKVCFASLLPTQGNVFQRPHTTLLEIQARLHRPPRSPTREGSQRLWDFIASALTLVLAGTYTLRVTPGDSDHP</sequence>
<evidence type="ECO:0000313" key="2">
    <source>
        <dbReference type="Proteomes" id="UP000499080"/>
    </source>
</evidence>
<proteinExistence type="predicted"/>
<comment type="caution">
    <text evidence="1">The sequence shown here is derived from an EMBL/GenBank/DDBJ whole genome shotgun (WGS) entry which is preliminary data.</text>
</comment>
<gene>
    <name evidence="1" type="ORF">AVEN_171602_1</name>
</gene>
<name>A0A4Y2U7C3_ARAVE</name>